<dbReference type="FunFam" id="3.10.10.10:FF:000007">
    <property type="entry name" value="Retrovirus-related Pol polyprotein from transposon 17.6-like Protein"/>
    <property type="match status" value="1"/>
</dbReference>
<proteinExistence type="predicted"/>
<evidence type="ECO:0000256" key="1">
    <source>
        <dbReference type="ARBA" id="ARBA00022670"/>
    </source>
</evidence>
<dbReference type="InterPro" id="IPR043502">
    <property type="entry name" value="DNA/RNA_pol_sf"/>
</dbReference>
<evidence type="ECO:0000256" key="6">
    <source>
        <dbReference type="ARBA" id="ARBA00022801"/>
    </source>
</evidence>
<name>A0A4Y1RJ65_PRUDU</name>
<accession>A0A4Y1RJ65</accession>
<keyword evidence="1" id="KW-0645">Protease</keyword>
<dbReference type="SUPFAM" id="SSF56672">
    <property type="entry name" value="DNA/RNA polymerases"/>
    <property type="match status" value="1"/>
</dbReference>
<gene>
    <name evidence="9" type="ORF">Prudu_015507</name>
</gene>
<feature type="domain" description="Reverse transcriptase" evidence="8">
    <location>
        <begin position="118"/>
        <end position="207"/>
    </location>
</feature>
<dbReference type="CDD" id="cd01647">
    <property type="entry name" value="RT_LTR"/>
    <property type="match status" value="1"/>
</dbReference>
<protein>
    <submittedName>
        <fullName evidence="9">Transposable element protein</fullName>
    </submittedName>
</protein>
<keyword evidence="5" id="KW-0255">Endonuclease</keyword>
<keyword evidence="2" id="KW-0808">Transferase</keyword>
<organism evidence="9">
    <name type="scientific">Prunus dulcis</name>
    <name type="common">Almond</name>
    <name type="synonym">Amygdalus dulcis</name>
    <dbReference type="NCBI Taxonomy" id="3755"/>
    <lineage>
        <taxon>Eukaryota</taxon>
        <taxon>Viridiplantae</taxon>
        <taxon>Streptophyta</taxon>
        <taxon>Embryophyta</taxon>
        <taxon>Tracheophyta</taxon>
        <taxon>Spermatophyta</taxon>
        <taxon>Magnoliopsida</taxon>
        <taxon>eudicotyledons</taxon>
        <taxon>Gunneridae</taxon>
        <taxon>Pentapetalae</taxon>
        <taxon>rosids</taxon>
        <taxon>fabids</taxon>
        <taxon>Rosales</taxon>
        <taxon>Rosaceae</taxon>
        <taxon>Amygdaloideae</taxon>
        <taxon>Amygdaleae</taxon>
        <taxon>Prunus</taxon>
    </lineage>
</organism>
<dbReference type="Pfam" id="PF00078">
    <property type="entry name" value="RVT_1"/>
    <property type="match status" value="1"/>
</dbReference>
<keyword evidence="6" id="KW-0378">Hydrolase</keyword>
<evidence type="ECO:0000256" key="7">
    <source>
        <dbReference type="ARBA" id="ARBA00022918"/>
    </source>
</evidence>
<dbReference type="PANTHER" id="PTHR24559">
    <property type="entry name" value="TRANSPOSON TY3-I GAG-POL POLYPROTEIN"/>
    <property type="match status" value="1"/>
</dbReference>
<dbReference type="GO" id="GO:0003964">
    <property type="term" value="F:RNA-directed DNA polymerase activity"/>
    <property type="evidence" value="ECO:0007669"/>
    <property type="project" value="UniProtKB-KW"/>
</dbReference>
<dbReference type="EMBL" id="AP019302">
    <property type="protein sequence ID" value="BBH04380.1"/>
    <property type="molecule type" value="Genomic_DNA"/>
</dbReference>
<keyword evidence="3" id="KW-0548">Nucleotidyltransferase</keyword>
<dbReference type="Gene3D" id="3.10.10.10">
    <property type="entry name" value="HIV Type 1 Reverse Transcriptase, subunit A, domain 1"/>
    <property type="match status" value="1"/>
</dbReference>
<dbReference type="InterPro" id="IPR000477">
    <property type="entry name" value="RT_dom"/>
</dbReference>
<dbReference type="GO" id="GO:0008233">
    <property type="term" value="F:peptidase activity"/>
    <property type="evidence" value="ECO:0007669"/>
    <property type="project" value="UniProtKB-KW"/>
</dbReference>
<evidence type="ECO:0000256" key="2">
    <source>
        <dbReference type="ARBA" id="ARBA00022679"/>
    </source>
</evidence>
<dbReference type="GO" id="GO:0004519">
    <property type="term" value="F:endonuclease activity"/>
    <property type="evidence" value="ECO:0007669"/>
    <property type="project" value="UniProtKB-KW"/>
</dbReference>
<evidence type="ECO:0000256" key="4">
    <source>
        <dbReference type="ARBA" id="ARBA00022722"/>
    </source>
</evidence>
<dbReference type="Gene3D" id="3.30.70.270">
    <property type="match status" value="1"/>
</dbReference>
<evidence type="ECO:0000313" key="9">
    <source>
        <dbReference type="EMBL" id="BBH04380.1"/>
    </source>
</evidence>
<dbReference type="InterPro" id="IPR053134">
    <property type="entry name" value="RNA-dir_DNA_polymerase"/>
</dbReference>
<keyword evidence="7" id="KW-0695">RNA-directed DNA polymerase</keyword>
<reference evidence="9" key="1">
    <citation type="journal article" date="2019" name="Science">
        <title>Mutation of a bHLH transcription factor allowed almond domestication.</title>
        <authorList>
            <person name="Sanchez-Perez R."/>
            <person name="Pavan S."/>
            <person name="Mazzeo R."/>
            <person name="Moldovan C."/>
            <person name="Aiese Cigliano R."/>
            <person name="Del Cueto J."/>
            <person name="Ricciardi F."/>
            <person name="Lotti C."/>
            <person name="Ricciardi L."/>
            <person name="Dicenta F."/>
            <person name="Lopez-Marques R.L."/>
            <person name="Lindberg Moller B."/>
        </authorList>
    </citation>
    <scope>NUCLEOTIDE SEQUENCE</scope>
</reference>
<dbReference type="GO" id="GO:0006508">
    <property type="term" value="P:proteolysis"/>
    <property type="evidence" value="ECO:0007669"/>
    <property type="project" value="UniProtKB-KW"/>
</dbReference>
<sequence>MKELTRASPQGEGNNFLTLSKFVKESEESGIVYMLVSKENVQDSEAPGVVHALLEEFSDVLPDDLPIGLPPLRDIQHQIDLFPGASLLNKAHYRMSPKEHEELKRKVLELLSKVRLTPKKDGTWRMCINSRAINRIIIKYRFPIPRIDDMFDMLAVAKVFSKIDLQSGYHQIRIKPGDKWKTAFKTREGLYEWLVMLFGLSNAPSTFISKDKDEHIPHLRVVLTTLRTAKLYE</sequence>
<evidence type="ECO:0000256" key="3">
    <source>
        <dbReference type="ARBA" id="ARBA00022695"/>
    </source>
</evidence>
<dbReference type="PANTHER" id="PTHR24559:SF442">
    <property type="entry name" value="RNA-DIRECTED DNA POLYMERASE HOMOLOG"/>
    <property type="match status" value="1"/>
</dbReference>
<dbReference type="InterPro" id="IPR043128">
    <property type="entry name" value="Rev_trsase/Diguanyl_cyclase"/>
</dbReference>
<evidence type="ECO:0000256" key="5">
    <source>
        <dbReference type="ARBA" id="ARBA00022759"/>
    </source>
</evidence>
<evidence type="ECO:0000259" key="8">
    <source>
        <dbReference type="Pfam" id="PF00078"/>
    </source>
</evidence>
<keyword evidence="4" id="KW-0540">Nuclease</keyword>
<dbReference type="AlphaFoldDB" id="A0A4Y1RJ65"/>